<evidence type="ECO:0000313" key="2">
    <source>
        <dbReference type="Proteomes" id="UP000019760"/>
    </source>
</evidence>
<reference evidence="1 2" key="2">
    <citation type="journal article" date="2014" name="FEMS Microbiol. Lett.">
        <title>Draft genomic DNA sequence of the facultatively methylotrophic bacterium Acidomonas methanolica type strain MB58.</title>
        <authorList>
            <person name="Higashiura N."/>
            <person name="Hadano H."/>
            <person name="Hirakawa H."/>
            <person name="Matsutani M."/>
            <person name="Takabe S."/>
            <person name="Matsushita K."/>
            <person name="Azuma Y."/>
        </authorList>
    </citation>
    <scope>NUCLEOTIDE SEQUENCE [LARGE SCALE GENOMIC DNA]</scope>
    <source>
        <strain evidence="1 2">MB58</strain>
    </source>
</reference>
<dbReference type="Proteomes" id="UP000019760">
    <property type="component" value="Unassembled WGS sequence"/>
</dbReference>
<accession>A0A023DAK7</accession>
<proteinExistence type="predicted"/>
<protein>
    <submittedName>
        <fullName evidence="1">Uncharacterized protein</fullName>
    </submittedName>
</protein>
<evidence type="ECO:0000313" key="1">
    <source>
        <dbReference type="EMBL" id="GAJ30740.1"/>
    </source>
</evidence>
<keyword evidence="2" id="KW-1185">Reference proteome</keyword>
<reference evidence="2" key="1">
    <citation type="journal article" date="2014" name="FEMS Microbiol. Lett.">
        <title>Draft Genomic DNA Sequence of the Facultatively Methylotrophic Bacterium Acidomonas methanolica type strain MB58.</title>
        <authorList>
            <person name="Higashiura N."/>
            <person name="Hadano H."/>
            <person name="Hirakawa H."/>
            <person name="Matsutani M."/>
            <person name="Takabe S."/>
            <person name="Matsushita K."/>
            <person name="Azuma Y."/>
        </authorList>
    </citation>
    <scope>NUCLEOTIDE SEQUENCE [LARGE SCALE GENOMIC DNA]</scope>
    <source>
        <strain evidence="2">MB58</strain>
    </source>
</reference>
<dbReference type="EMBL" id="BAND01000252">
    <property type="protein sequence ID" value="GAJ30740.1"/>
    <property type="molecule type" value="Genomic_DNA"/>
</dbReference>
<name>A0A023DAK7_ACIMT</name>
<dbReference type="AlphaFoldDB" id="A0A023DAK7"/>
<dbReference type="Gene3D" id="2.40.70.10">
    <property type="entry name" value="Acid Proteases"/>
    <property type="match status" value="1"/>
</dbReference>
<gene>
    <name evidence="1" type="ORF">Amme_272_001</name>
</gene>
<sequence>MNGKSMMISQGDSAFFLFDYEGSNCPDEGNLLSSKSVYLKLYGDAEHPENKNMIETKINGKKVYFSINTSEYSTVMTGESFERVFGKDKLHIIHKNSEMVGENSYSGYSYTVNLISMSGLEIKNVPVHVFWGATYNVIGSDILNKFDLIINKDKGSMWLYPRKNNDDLHRPYHLVWWPTQLRVGETHVQE</sequence>
<organism evidence="1 2">
    <name type="scientific">Acidomonas methanolica NBRC 104435</name>
    <dbReference type="NCBI Taxonomy" id="1231351"/>
    <lineage>
        <taxon>Bacteria</taxon>
        <taxon>Pseudomonadati</taxon>
        <taxon>Pseudomonadota</taxon>
        <taxon>Alphaproteobacteria</taxon>
        <taxon>Acetobacterales</taxon>
        <taxon>Acetobacteraceae</taxon>
        <taxon>Acidomonas</taxon>
    </lineage>
</organism>
<dbReference type="InterPro" id="IPR021109">
    <property type="entry name" value="Peptidase_aspartic_dom_sf"/>
</dbReference>
<comment type="caution">
    <text evidence="1">The sequence shown here is derived from an EMBL/GenBank/DDBJ whole genome shotgun (WGS) entry which is preliminary data.</text>
</comment>